<protein>
    <submittedName>
        <fullName evidence="1">HopJ type III effector protein</fullName>
    </submittedName>
</protein>
<proteinExistence type="predicted"/>
<name>A0A4Q7YNP1_9GAMM</name>
<dbReference type="Gene3D" id="3.20.160.10">
    <property type="entry name" value="vpa0580 domain like"/>
    <property type="match status" value="1"/>
</dbReference>
<accession>A0A4Q7YNP1</accession>
<evidence type="ECO:0000313" key="1">
    <source>
        <dbReference type="EMBL" id="RZU38299.1"/>
    </source>
</evidence>
<dbReference type="Proteomes" id="UP000292423">
    <property type="component" value="Unassembled WGS sequence"/>
</dbReference>
<dbReference type="InterPro" id="IPR038604">
    <property type="entry name" value="HopJ_sf"/>
</dbReference>
<comment type="caution">
    <text evidence="1">The sequence shown here is derived from an EMBL/GenBank/DDBJ whole genome shotgun (WGS) entry which is preliminary data.</text>
</comment>
<gene>
    <name evidence="1" type="ORF">EV700_2229</name>
</gene>
<dbReference type="RefSeq" id="WP_207224649.1">
    <property type="nucleotide sequence ID" value="NZ_SHKX01000013.1"/>
</dbReference>
<dbReference type="AlphaFoldDB" id="A0A4Q7YNP1"/>
<evidence type="ECO:0000313" key="2">
    <source>
        <dbReference type="Proteomes" id="UP000292423"/>
    </source>
</evidence>
<keyword evidence="2" id="KW-1185">Reference proteome</keyword>
<reference evidence="1 2" key="1">
    <citation type="submission" date="2019-02" db="EMBL/GenBank/DDBJ databases">
        <title>Genomic Encyclopedia of Type Strains, Phase IV (KMG-IV): sequencing the most valuable type-strain genomes for metagenomic binning, comparative biology and taxonomic classification.</title>
        <authorList>
            <person name="Goeker M."/>
        </authorList>
    </citation>
    <scope>NUCLEOTIDE SEQUENCE [LARGE SCALE GENOMIC DNA]</scope>
    <source>
        <strain evidence="1 2">DSM 105135</strain>
    </source>
</reference>
<dbReference type="Pfam" id="PF08888">
    <property type="entry name" value="HopJ"/>
    <property type="match status" value="1"/>
</dbReference>
<sequence length="114" mass="12592">MLTAFLTRLRAGETDFEDTIALINALYEYRPTRFSNGLTDTLVSEAGQNEGSCRIFAFGQLNGLSAEDTLRCFGRHYRDVLADPDGSSHGNIRRFMRDGWAGIAFDGPVLSPKA</sequence>
<dbReference type="InterPro" id="IPR014984">
    <property type="entry name" value="HopJ"/>
</dbReference>
<organism evidence="1 2">
    <name type="scientific">Fluviicoccus keumensis</name>
    <dbReference type="NCBI Taxonomy" id="1435465"/>
    <lineage>
        <taxon>Bacteria</taxon>
        <taxon>Pseudomonadati</taxon>
        <taxon>Pseudomonadota</taxon>
        <taxon>Gammaproteobacteria</taxon>
        <taxon>Moraxellales</taxon>
        <taxon>Moraxellaceae</taxon>
        <taxon>Fluviicoccus</taxon>
    </lineage>
</organism>
<dbReference type="EMBL" id="SHKX01000013">
    <property type="protein sequence ID" value="RZU38299.1"/>
    <property type="molecule type" value="Genomic_DNA"/>
</dbReference>